<evidence type="ECO:0000313" key="1">
    <source>
        <dbReference type="EMBL" id="KAJ7720189.1"/>
    </source>
</evidence>
<protein>
    <submittedName>
        <fullName evidence="1">Uncharacterized protein</fullName>
    </submittedName>
</protein>
<comment type="caution">
    <text evidence="1">The sequence shown here is derived from an EMBL/GenBank/DDBJ whole genome shotgun (WGS) entry which is preliminary data.</text>
</comment>
<name>A0AAD7MK75_9AGAR</name>
<evidence type="ECO:0000313" key="2">
    <source>
        <dbReference type="Proteomes" id="UP001215598"/>
    </source>
</evidence>
<keyword evidence="2" id="KW-1185">Reference proteome</keyword>
<dbReference type="AlphaFoldDB" id="A0AAD7MK75"/>
<sequence>MPLCCATSARSTPSRRPPSFPALASARAARGVAPFPVHIALAAHPLGRPSSFGARVILLFFWQEFCGRCGSAIWLPHRHMPFRIFRGSANHNHMTASSFIPRATSFSSIKLRRATHIPISDILDFPECCSSLSILVPIPQHRVSNDGKKYQFPIDMFLISYLHLYPHLFTHISSRHRHFRFTYVRQRDERISKSSAISDYAGD</sequence>
<proteinExistence type="predicted"/>
<organism evidence="1 2">
    <name type="scientific">Mycena metata</name>
    <dbReference type="NCBI Taxonomy" id="1033252"/>
    <lineage>
        <taxon>Eukaryota</taxon>
        <taxon>Fungi</taxon>
        <taxon>Dikarya</taxon>
        <taxon>Basidiomycota</taxon>
        <taxon>Agaricomycotina</taxon>
        <taxon>Agaricomycetes</taxon>
        <taxon>Agaricomycetidae</taxon>
        <taxon>Agaricales</taxon>
        <taxon>Marasmiineae</taxon>
        <taxon>Mycenaceae</taxon>
        <taxon>Mycena</taxon>
    </lineage>
</organism>
<dbReference type="EMBL" id="JARKIB010000243">
    <property type="protein sequence ID" value="KAJ7720189.1"/>
    <property type="molecule type" value="Genomic_DNA"/>
</dbReference>
<reference evidence="1" key="1">
    <citation type="submission" date="2023-03" db="EMBL/GenBank/DDBJ databases">
        <title>Massive genome expansion in bonnet fungi (Mycena s.s.) driven by repeated elements and novel gene families across ecological guilds.</title>
        <authorList>
            <consortium name="Lawrence Berkeley National Laboratory"/>
            <person name="Harder C.B."/>
            <person name="Miyauchi S."/>
            <person name="Viragh M."/>
            <person name="Kuo A."/>
            <person name="Thoen E."/>
            <person name="Andreopoulos B."/>
            <person name="Lu D."/>
            <person name="Skrede I."/>
            <person name="Drula E."/>
            <person name="Henrissat B."/>
            <person name="Morin E."/>
            <person name="Kohler A."/>
            <person name="Barry K."/>
            <person name="LaButti K."/>
            <person name="Morin E."/>
            <person name="Salamov A."/>
            <person name="Lipzen A."/>
            <person name="Mereny Z."/>
            <person name="Hegedus B."/>
            <person name="Baldrian P."/>
            <person name="Stursova M."/>
            <person name="Weitz H."/>
            <person name="Taylor A."/>
            <person name="Grigoriev I.V."/>
            <person name="Nagy L.G."/>
            <person name="Martin F."/>
            <person name="Kauserud H."/>
        </authorList>
    </citation>
    <scope>NUCLEOTIDE SEQUENCE</scope>
    <source>
        <strain evidence="1">CBHHK182m</strain>
    </source>
</reference>
<dbReference type="Proteomes" id="UP001215598">
    <property type="component" value="Unassembled WGS sequence"/>
</dbReference>
<accession>A0AAD7MK75</accession>
<gene>
    <name evidence="1" type="ORF">B0H16DRAFT_390807</name>
</gene>